<evidence type="ECO:0000256" key="8">
    <source>
        <dbReference type="ARBA" id="ARBA00023157"/>
    </source>
</evidence>
<dbReference type="PROSITE" id="PS51132">
    <property type="entry name" value="OLF"/>
    <property type="match status" value="1"/>
</dbReference>
<reference evidence="16" key="1">
    <citation type="submission" date="2025-08" db="UniProtKB">
        <authorList>
            <consortium name="RefSeq"/>
        </authorList>
    </citation>
    <scope>IDENTIFICATION</scope>
</reference>
<dbReference type="GO" id="GO:0007165">
    <property type="term" value="P:signal transduction"/>
    <property type="evidence" value="ECO:0007669"/>
    <property type="project" value="TreeGrafter"/>
</dbReference>
<keyword evidence="3" id="KW-1003">Cell membrane</keyword>
<evidence type="ECO:0000256" key="5">
    <source>
        <dbReference type="ARBA" id="ARBA00022729"/>
    </source>
</evidence>
<dbReference type="KEGG" id="csol:105362030"/>
<dbReference type="PANTHER" id="PTHR23192:SF85">
    <property type="entry name" value="GLIOMEDIN"/>
    <property type="match status" value="1"/>
</dbReference>
<comment type="subcellular location">
    <subcellularLocation>
        <location evidence="1">Cell membrane</location>
    </subcellularLocation>
    <subcellularLocation>
        <location evidence="2">Secreted</location>
    </subcellularLocation>
</comment>
<evidence type="ECO:0000256" key="2">
    <source>
        <dbReference type="ARBA" id="ARBA00004613"/>
    </source>
</evidence>
<keyword evidence="8" id="KW-1015">Disulfide bond</keyword>
<dbReference type="InterPro" id="IPR003598">
    <property type="entry name" value="Ig_sub2"/>
</dbReference>
<feature type="domain" description="Ig-like" evidence="13">
    <location>
        <begin position="348"/>
        <end position="440"/>
    </location>
</feature>
<proteinExistence type="predicted"/>
<dbReference type="GO" id="GO:0005615">
    <property type="term" value="C:extracellular space"/>
    <property type="evidence" value="ECO:0007669"/>
    <property type="project" value="TreeGrafter"/>
</dbReference>
<feature type="domain" description="Olfactomedin-like" evidence="14">
    <location>
        <begin position="509"/>
        <end position="767"/>
    </location>
</feature>
<feature type="compositionally biased region" description="Low complexity" evidence="12">
    <location>
        <begin position="103"/>
        <end position="112"/>
    </location>
</feature>
<evidence type="ECO:0000256" key="10">
    <source>
        <dbReference type="ARBA" id="ARBA00023319"/>
    </source>
</evidence>
<dbReference type="RefSeq" id="XP_011497657.1">
    <property type="nucleotide sequence ID" value="XM_011499355.1"/>
</dbReference>
<dbReference type="InterPro" id="IPR008160">
    <property type="entry name" value="Collagen"/>
</dbReference>
<evidence type="ECO:0000313" key="16">
    <source>
        <dbReference type="RefSeq" id="XP_011497657.1"/>
    </source>
</evidence>
<dbReference type="Pfam" id="PF02191">
    <property type="entry name" value="OLF"/>
    <property type="match status" value="1"/>
</dbReference>
<comment type="caution">
    <text evidence="11">Lacks conserved residue(s) required for the propagation of feature annotation.</text>
</comment>
<evidence type="ECO:0000259" key="14">
    <source>
        <dbReference type="PROSITE" id="PS51132"/>
    </source>
</evidence>
<keyword evidence="9" id="KW-0325">Glycoprotein</keyword>
<evidence type="ECO:0000256" key="11">
    <source>
        <dbReference type="PROSITE-ProRule" id="PRU00446"/>
    </source>
</evidence>
<keyword evidence="6" id="KW-0677">Repeat</keyword>
<dbReference type="InterPro" id="IPR003599">
    <property type="entry name" value="Ig_sub"/>
</dbReference>
<dbReference type="InterPro" id="IPR036179">
    <property type="entry name" value="Ig-like_dom_sf"/>
</dbReference>
<keyword evidence="4" id="KW-0964">Secreted</keyword>
<dbReference type="InterPro" id="IPR007110">
    <property type="entry name" value="Ig-like_dom"/>
</dbReference>
<feature type="region of interest" description="Disordered" evidence="12">
    <location>
        <begin position="29"/>
        <end position="64"/>
    </location>
</feature>
<evidence type="ECO:0000256" key="12">
    <source>
        <dbReference type="SAM" id="MobiDB-lite"/>
    </source>
</evidence>
<dbReference type="SUPFAM" id="SSF48726">
    <property type="entry name" value="Immunoglobulin"/>
    <property type="match status" value="2"/>
</dbReference>
<organism evidence="15 16">
    <name type="scientific">Ceratosolen solmsi marchali</name>
    <dbReference type="NCBI Taxonomy" id="326594"/>
    <lineage>
        <taxon>Eukaryota</taxon>
        <taxon>Metazoa</taxon>
        <taxon>Ecdysozoa</taxon>
        <taxon>Arthropoda</taxon>
        <taxon>Hexapoda</taxon>
        <taxon>Insecta</taxon>
        <taxon>Pterygota</taxon>
        <taxon>Neoptera</taxon>
        <taxon>Endopterygota</taxon>
        <taxon>Hymenoptera</taxon>
        <taxon>Apocrita</taxon>
        <taxon>Proctotrupomorpha</taxon>
        <taxon>Chalcidoidea</taxon>
        <taxon>Agaonidae</taxon>
        <taxon>Agaoninae</taxon>
        <taxon>Ceratosolen</taxon>
    </lineage>
</organism>
<evidence type="ECO:0000259" key="13">
    <source>
        <dbReference type="PROSITE" id="PS50835"/>
    </source>
</evidence>
<sequence>MLDSVVSPRRRSDCAFGREIGSSSSIANVRRKRNTALPATEDNAVSEIFRNRDDKDNSNEAKQNSFKADEWVWVTADTRIPYDAIETFCRKSSEFCPPGLPGLPGISGPPGSKGDHGLPGIQGGPGMPGPRGPPGPIGPRGEPGLDGVDGIPGEPGLDGLPGRSGNDGVPGKDGKPGLNGTPGAPGRNGTDGRHGYQGPQGPQGPPGIPGKMGLRGPSGQDGRPGAPSIVAYAPFRNSSSTSIIDTSDVLVPPSIAGSSQIQFVVAEEGVNIRLECYAAGKPSPIIQWHRPDGLPIHTENWYASAIYGNSLNLSSVHRDDMGNYTCTADNGIPPSSNKRYKLNVKFEPLIRVRVPVVRVRSHGNVVLDCEVEAYPKPELHWENKDGRLDSKPEKYRFQEEEYRRDYKFRMKLKISKISTFDYGFYYCIARNAINITRGVIIIKDTNEKITESKGTVIFGKLPPPRPQYRNLCPPVLKCDSCPRANCGYTGVEAKPMAGINFTGMPTRIADGMIGAVGIPVFKGQMDDLYGVWMQDASPKSDTMAGKLWVTRSTDTSHIYEYADIDDYTQRKILRNIKLPYPFQGNGHLVNDGYFFYNPYNRSSIIRLDLTHSEGTMYAYGRLEMELPGLRVNTGNYLYTPNHNFNYVDFDVDENGLWAIYGTISNGTVVMKVDPDTMTAQYAWDITIDHHKYGEMFIARGVLYAVHSVIDATMNISLAVDLYQGKHLSISLSFLSAYQKVTMLRYNSTTKELCAWDKGSLLAYQVRF</sequence>
<evidence type="ECO:0000256" key="9">
    <source>
        <dbReference type="ARBA" id="ARBA00023180"/>
    </source>
</evidence>
<evidence type="ECO:0000256" key="7">
    <source>
        <dbReference type="ARBA" id="ARBA00023136"/>
    </source>
</evidence>
<dbReference type="GeneID" id="105362030"/>
<dbReference type="Proteomes" id="UP000695007">
    <property type="component" value="Unplaced"/>
</dbReference>
<dbReference type="SMART" id="SM00284">
    <property type="entry name" value="OLF"/>
    <property type="match status" value="1"/>
</dbReference>
<dbReference type="FunFam" id="2.60.40.10:FF:000328">
    <property type="entry name" value="CLUMA_CG000981, isoform A"/>
    <property type="match status" value="1"/>
</dbReference>
<evidence type="ECO:0000256" key="6">
    <source>
        <dbReference type="ARBA" id="ARBA00022737"/>
    </source>
</evidence>
<dbReference type="SMART" id="SM00408">
    <property type="entry name" value="IGc2"/>
    <property type="match status" value="2"/>
</dbReference>
<name>A0AAJ7DV83_9HYME</name>
<feature type="compositionally biased region" description="Basic and acidic residues" evidence="12">
    <location>
        <begin position="49"/>
        <end position="59"/>
    </location>
</feature>
<keyword evidence="7" id="KW-0472">Membrane</keyword>
<dbReference type="Pfam" id="PF01391">
    <property type="entry name" value="Collagen"/>
    <property type="match status" value="2"/>
</dbReference>
<keyword evidence="10" id="KW-0393">Immunoglobulin domain</keyword>
<keyword evidence="5" id="KW-0732">Signal</keyword>
<evidence type="ECO:0000313" key="15">
    <source>
        <dbReference type="Proteomes" id="UP000695007"/>
    </source>
</evidence>
<dbReference type="AlphaFoldDB" id="A0AAJ7DV83"/>
<dbReference type="InterPro" id="IPR050605">
    <property type="entry name" value="Olfactomedin-like_domain"/>
</dbReference>
<protein>
    <submittedName>
        <fullName evidence="16">Uncharacterized protein LOC105362030</fullName>
    </submittedName>
</protein>
<dbReference type="Gene3D" id="2.60.40.10">
    <property type="entry name" value="Immunoglobulins"/>
    <property type="match status" value="2"/>
</dbReference>
<evidence type="ECO:0000256" key="3">
    <source>
        <dbReference type="ARBA" id="ARBA00022475"/>
    </source>
</evidence>
<dbReference type="InterPro" id="IPR003112">
    <property type="entry name" value="Olfac-like_dom"/>
</dbReference>
<feature type="domain" description="Ig-like" evidence="13">
    <location>
        <begin position="253"/>
        <end position="343"/>
    </location>
</feature>
<evidence type="ECO:0000256" key="4">
    <source>
        <dbReference type="ARBA" id="ARBA00022525"/>
    </source>
</evidence>
<dbReference type="PANTHER" id="PTHR23192">
    <property type="entry name" value="OLFACTOMEDIN-RELATED"/>
    <property type="match status" value="1"/>
</dbReference>
<dbReference type="GO" id="GO:0005886">
    <property type="term" value="C:plasma membrane"/>
    <property type="evidence" value="ECO:0007669"/>
    <property type="project" value="UniProtKB-SubCell"/>
</dbReference>
<dbReference type="Pfam" id="PF13927">
    <property type="entry name" value="Ig_3"/>
    <property type="match status" value="2"/>
</dbReference>
<keyword evidence="15" id="KW-1185">Reference proteome</keyword>
<dbReference type="PROSITE" id="PS50835">
    <property type="entry name" value="IG_LIKE"/>
    <property type="match status" value="2"/>
</dbReference>
<dbReference type="SMART" id="SM00409">
    <property type="entry name" value="IG"/>
    <property type="match status" value="2"/>
</dbReference>
<gene>
    <name evidence="16" type="primary">LOC105362030</name>
</gene>
<evidence type="ECO:0000256" key="1">
    <source>
        <dbReference type="ARBA" id="ARBA00004236"/>
    </source>
</evidence>
<feature type="region of interest" description="Disordered" evidence="12">
    <location>
        <begin position="100"/>
        <end position="228"/>
    </location>
</feature>
<dbReference type="InterPro" id="IPR013783">
    <property type="entry name" value="Ig-like_fold"/>
</dbReference>
<accession>A0AAJ7DV83</accession>
<feature type="compositionally biased region" description="Pro residues" evidence="12">
    <location>
        <begin position="127"/>
        <end position="137"/>
    </location>
</feature>